<evidence type="ECO:0000313" key="2">
    <source>
        <dbReference type="Proteomes" id="UP000805614"/>
    </source>
</evidence>
<dbReference type="EMBL" id="JABVEC010000043">
    <property type="protein sequence ID" value="MBC6470551.1"/>
    <property type="molecule type" value="Genomic_DNA"/>
</dbReference>
<comment type="caution">
    <text evidence="1">The sequence shown here is derived from an EMBL/GenBank/DDBJ whole genome shotgun (WGS) entry which is preliminary data.</text>
</comment>
<dbReference type="InterPro" id="IPR036628">
    <property type="entry name" value="Clp_N_dom_sf"/>
</dbReference>
<name>A0ABR7M0C4_9ACTN</name>
<dbReference type="SUPFAM" id="SSF81923">
    <property type="entry name" value="Double Clp-N motif"/>
    <property type="match status" value="1"/>
</dbReference>
<dbReference type="RefSeq" id="WP_187247592.1">
    <property type="nucleotide sequence ID" value="NZ_BAAAOK010000003.1"/>
</dbReference>
<dbReference type="Proteomes" id="UP000805614">
    <property type="component" value="Unassembled WGS sequence"/>
</dbReference>
<organism evidence="1 2">
    <name type="scientific">Actinomadura alba</name>
    <dbReference type="NCBI Taxonomy" id="406431"/>
    <lineage>
        <taxon>Bacteria</taxon>
        <taxon>Bacillati</taxon>
        <taxon>Actinomycetota</taxon>
        <taxon>Actinomycetes</taxon>
        <taxon>Streptosporangiales</taxon>
        <taxon>Thermomonosporaceae</taxon>
        <taxon>Actinomadura</taxon>
    </lineage>
</organism>
<proteinExistence type="predicted"/>
<keyword evidence="2" id="KW-1185">Reference proteome</keyword>
<reference evidence="1 2" key="1">
    <citation type="submission" date="2020-06" db="EMBL/GenBank/DDBJ databases">
        <title>Actinomadura xiongansis sp. nov., isolated from soil of Baiyangdian.</title>
        <authorList>
            <person name="Zhang X."/>
        </authorList>
    </citation>
    <scope>NUCLEOTIDE SEQUENCE [LARGE SCALE GENOMIC DNA]</scope>
    <source>
        <strain evidence="1 2">HBUM206468</strain>
    </source>
</reference>
<sequence>MTMLAKFTPTARTTLIRAGLLAKEAGRERLGTDFLLLALAEARPVGPGLPDLGVTAAEVHAEIDRRRDGGPRPPDGELLAALGIDLEQVRRRLSAATSTRLDDPALWRLHRSRLRPLRVTLTGPATDLTLDEGGRKVVEVASWAARRRGRGLADRDDVLWGLLADGANESVRILRALDVDLRRLWTDLMNGRAAA</sequence>
<evidence type="ECO:0000313" key="1">
    <source>
        <dbReference type="EMBL" id="MBC6470551.1"/>
    </source>
</evidence>
<accession>A0ABR7M0C4</accession>
<gene>
    <name evidence="1" type="ORF">HKK74_34435</name>
</gene>
<protein>
    <recommendedName>
        <fullName evidence="3">Clp amino terminal domain-containing protein, pathogenicity island component</fullName>
    </recommendedName>
</protein>
<dbReference type="Gene3D" id="1.10.1780.10">
    <property type="entry name" value="Clp, N-terminal domain"/>
    <property type="match status" value="2"/>
</dbReference>
<evidence type="ECO:0008006" key="3">
    <source>
        <dbReference type="Google" id="ProtNLM"/>
    </source>
</evidence>